<evidence type="ECO:0000313" key="2">
    <source>
        <dbReference type="EMBL" id="RAL19202.1"/>
    </source>
</evidence>
<keyword evidence="1" id="KW-1133">Transmembrane helix</keyword>
<accession>A0A328C1N0</accession>
<proteinExistence type="predicted"/>
<dbReference type="RefSeq" id="WP_111749491.1">
    <property type="nucleotide sequence ID" value="NZ_PTPX01000007.1"/>
</dbReference>
<sequence>MKNNILKIYNNPYSPLYSTLYYLNQYKHIIFLLIFILLNTPSIFQFFSISNQTYDHQKNEITLKEENLHKQQQLKLLQEKFQLSHNESQNISDINQQIRSILSQNGARVENIQWNMEEKKIYLILSQRTQSIFQIIHLLNQVPTIKFQEMILTKLNREKHIQINVTLLLNQ</sequence>
<dbReference type="OrthoDB" id="5689602at2"/>
<feature type="transmembrane region" description="Helical" evidence="1">
    <location>
        <begin position="29"/>
        <end position="49"/>
    </location>
</feature>
<dbReference type="Proteomes" id="UP000248689">
    <property type="component" value="Unassembled WGS sequence"/>
</dbReference>
<protein>
    <submittedName>
        <fullName evidence="2">ATPase</fullName>
    </submittedName>
</protein>
<evidence type="ECO:0000256" key="1">
    <source>
        <dbReference type="SAM" id="Phobius"/>
    </source>
</evidence>
<keyword evidence="1" id="KW-0812">Transmembrane</keyword>
<keyword evidence="3" id="KW-1185">Reference proteome</keyword>
<evidence type="ECO:0000313" key="3">
    <source>
        <dbReference type="Proteomes" id="UP000248689"/>
    </source>
</evidence>
<dbReference type="AlphaFoldDB" id="A0A328C1N0"/>
<comment type="caution">
    <text evidence="2">The sequence shown here is derived from an EMBL/GenBank/DDBJ whole genome shotgun (WGS) entry which is preliminary data.</text>
</comment>
<name>A0A328C1N0_9PAST</name>
<dbReference type="EMBL" id="PTPX01000007">
    <property type="protein sequence ID" value="RAL19202.1"/>
    <property type="molecule type" value="Genomic_DNA"/>
</dbReference>
<keyword evidence="1" id="KW-0472">Membrane</keyword>
<gene>
    <name evidence="2" type="ORF">C5N92_03545</name>
</gene>
<organism evidence="2 3">
    <name type="scientific">Glaesserella australis</name>
    <dbReference type="NCBI Taxonomy" id="2094024"/>
    <lineage>
        <taxon>Bacteria</taxon>
        <taxon>Pseudomonadati</taxon>
        <taxon>Pseudomonadota</taxon>
        <taxon>Gammaproteobacteria</taxon>
        <taxon>Pasteurellales</taxon>
        <taxon>Pasteurellaceae</taxon>
        <taxon>Glaesserella</taxon>
    </lineage>
</organism>
<reference evidence="3" key="1">
    <citation type="submission" date="2018-02" db="EMBL/GenBank/DDBJ databases">
        <title>Glaesserella australis sp. nov., isolated from the lungs of pigs.</title>
        <authorList>
            <person name="Turni C."/>
            <person name="Christensen H."/>
        </authorList>
    </citation>
    <scope>NUCLEOTIDE SEQUENCE [LARGE SCALE GENOMIC DNA]</scope>
    <source>
        <strain evidence="3">HS4635</strain>
    </source>
</reference>